<protein>
    <submittedName>
        <fullName evidence="2">Membrane protein</fullName>
    </submittedName>
</protein>
<keyword evidence="1" id="KW-0812">Transmembrane</keyword>
<organism evidence="2 3">
    <name type="scientific">Brevundimonas nasdae</name>
    <dbReference type="NCBI Taxonomy" id="172043"/>
    <lineage>
        <taxon>Bacteria</taxon>
        <taxon>Pseudomonadati</taxon>
        <taxon>Pseudomonadota</taxon>
        <taxon>Alphaproteobacteria</taxon>
        <taxon>Caulobacterales</taxon>
        <taxon>Caulobacteraceae</taxon>
        <taxon>Brevundimonas</taxon>
    </lineage>
</organism>
<dbReference type="Proteomes" id="UP000031166">
    <property type="component" value="Unassembled WGS sequence"/>
</dbReference>
<keyword evidence="1" id="KW-1133">Transmembrane helix</keyword>
<evidence type="ECO:0000313" key="2">
    <source>
        <dbReference type="EMBL" id="KIC58243.1"/>
    </source>
</evidence>
<evidence type="ECO:0000313" key="3">
    <source>
        <dbReference type="Proteomes" id="UP000031166"/>
    </source>
</evidence>
<gene>
    <name evidence="2" type="ORF">RM53_08935</name>
</gene>
<proteinExistence type="predicted"/>
<keyword evidence="1" id="KW-0472">Membrane</keyword>
<sequence>MKMRPPTWLPWLGPVLAAGAGALAGEVWLGGGFWMVLIAALLCGFAPIVGYQVWKRLHHRG</sequence>
<dbReference type="RefSeq" id="WP_039246041.1">
    <property type="nucleotide sequence ID" value="NZ_JWSY01000012.1"/>
</dbReference>
<dbReference type="AlphaFoldDB" id="A0A0B4DVJ7"/>
<dbReference type="EMBL" id="JWSY01000012">
    <property type="protein sequence ID" value="KIC58243.1"/>
    <property type="molecule type" value="Genomic_DNA"/>
</dbReference>
<comment type="caution">
    <text evidence="2">The sequence shown here is derived from an EMBL/GenBank/DDBJ whole genome shotgun (WGS) entry which is preliminary data.</text>
</comment>
<reference evidence="2 3" key="1">
    <citation type="submission" date="2014-12" db="EMBL/GenBank/DDBJ databases">
        <title>Genome sequencing of Brevundimonas nasdae TPW30.</title>
        <authorList>
            <person name="Tan P.W."/>
            <person name="Chan K.-G."/>
        </authorList>
    </citation>
    <scope>NUCLEOTIDE SEQUENCE [LARGE SCALE GENOMIC DNA]</scope>
    <source>
        <strain evidence="2 3">TPW30</strain>
    </source>
</reference>
<accession>A0A0B4DVJ7</accession>
<name>A0A0B4DVJ7_9CAUL</name>
<feature type="transmembrane region" description="Helical" evidence="1">
    <location>
        <begin position="34"/>
        <end position="54"/>
    </location>
</feature>
<evidence type="ECO:0000256" key="1">
    <source>
        <dbReference type="SAM" id="Phobius"/>
    </source>
</evidence>
<dbReference type="STRING" id="172043.RM53_08935"/>